<protein>
    <submittedName>
        <fullName evidence="9">Sigma-70 family RNA polymerase sigma factor</fullName>
    </submittedName>
</protein>
<feature type="compositionally biased region" description="Basic and acidic residues" evidence="6">
    <location>
        <begin position="93"/>
        <end position="102"/>
    </location>
</feature>
<dbReference type="SUPFAM" id="SSF88659">
    <property type="entry name" value="Sigma3 and sigma4 domains of RNA polymerase sigma factors"/>
    <property type="match status" value="1"/>
</dbReference>
<dbReference type="InterPro" id="IPR007627">
    <property type="entry name" value="RNA_pol_sigma70_r2"/>
</dbReference>
<evidence type="ECO:0000256" key="5">
    <source>
        <dbReference type="ARBA" id="ARBA00023163"/>
    </source>
</evidence>
<keyword evidence="4" id="KW-0238">DNA-binding</keyword>
<dbReference type="InterPro" id="IPR013249">
    <property type="entry name" value="RNA_pol_sigma70_r4_t2"/>
</dbReference>
<dbReference type="InterPro" id="IPR013325">
    <property type="entry name" value="RNA_pol_sigma_r2"/>
</dbReference>
<evidence type="ECO:0000256" key="6">
    <source>
        <dbReference type="SAM" id="MobiDB-lite"/>
    </source>
</evidence>
<dbReference type="Pfam" id="PF08281">
    <property type="entry name" value="Sigma70_r4_2"/>
    <property type="match status" value="1"/>
</dbReference>
<dbReference type="GO" id="GO:0006352">
    <property type="term" value="P:DNA-templated transcription initiation"/>
    <property type="evidence" value="ECO:0007669"/>
    <property type="project" value="InterPro"/>
</dbReference>
<dbReference type="AlphaFoldDB" id="A0AA44BE80"/>
<dbReference type="PANTHER" id="PTHR43133">
    <property type="entry name" value="RNA POLYMERASE ECF-TYPE SIGMA FACTO"/>
    <property type="match status" value="1"/>
</dbReference>
<evidence type="ECO:0000313" key="10">
    <source>
        <dbReference type="Proteomes" id="UP000449710"/>
    </source>
</evidence>
<accession>A0AA44BE80</accession>
<dbReference type="Proteomes" id="UP000449710">
    <property type="component" value="Unassembled WGS sequence"/>
</dbReference>
<dbReference type="InterPro" id="IPR039425">
    <property type="entry name" value="RNA_pol_sigma-70-like"/>
</dbReference>
<dbReference type="PANTHER" id="PTHR43133:SF8">
    <property type="entry name" value="RNA POLYMERASE SIGMA FACTOR HI_1459-RELATED"/>
    <property type="match status" value="1"/>
</dbReference>
<proteinExistence type="inferred from homology"/>
<dbReference type="CDD" id="cd06171">
    <property type="entry name" value="Sigma70_r4"/>
    <property type="match status" value="1"/>
</dbReference>
<dbReference type="EMBL" id="SUMG01000004">
    <property type="protein sequence ID" value="NBG87915.1"/>
    <property type="molecule type" value="Genomic_DNA"/>
</dbReference>
<reference evidence="9 10" key="1">
    <citation type="submission" date="2019-04" db="EMBL/GenBank/DDBJ databases">
        <title>Isachenkonia alkalipeptolytica gen. nov. sp. nov. a new anaerobic, alkiliphilic organothrophic bacterium capable to reduce synthesized ferrihydrite isolated from a soda lake.</title>
        <authorList>
            <person name="Toshchakov S.V."/>
            <person name="Zavarzina D.G."/>
            <person name="Zhilina T.N."/>
            <person name="Kostrikina N.A."/>
            <person name="Kublanov I.V."/>
        </authorList>
    </citation>
    <scope>NUCLEOTIDE SEQUENCE [LARGE SCALE GENOMIC DNA]</scope>
    <source>
        <strain evidence="9 10">Z-1701</strain>
    </source>
</reference>
<evidence type="ECO:0000256" key="3">
    <source>
        <dbReference type="ARBA" id="ARBA00023082"/>
    </source>
</evidence>
<evidence type="ECO:0000256" key="4">
    <source>
        <dbReference type="ARBA" id="ARBA00023125"/>
    </source>
</evidence>
<keyword evidence="3" id="KW-0731">Sigma factor</keyword>
<comment type="similarity">
    <text evidence="1">Belongs to the sigma-70 factor family. ECF subfamily.</text>
</comment>
<evidence type="ECO:0000259" key="7">
    <source>
        <dbReference type="Pfam" id="PF04542"/>
    </source>
</evidence>
<keyword evidence="5" id="KW-0804">Transcription</keyword>
<keyword evidence="10" id="KW-1185">Reference proteome</keyword>
<dbReference type="RefSeq" id="WP_160719890.1">
    <property type="nucleotide sequence ID" value="NZ_SUMG01000004.1"/>
</dbReference>
<feature type="domain" description="RNA polymerase sigma factor 70 region 4 type 2" evidence="8">
    <location>
        <begin position="131"/>
        <end position="181"/>
    </location>
</feature>
<keyword evidence="2" id="KW-0805">Transcription regulation</keyword>
<comment type="caution">
    <text evidence="9">The sequence shown here is derived from an EMBL/GenBank/DDBJ whole genome shotgun (WGS) entry which is preliminary data.</text>
</comment>
<dbReference type="GO" id="GO:0016987">
    <property type="term" value="F:sigma factor activity"/>
    <property type="evidence" value="ECO:0007669"/>
    <property type="project" value="UniProtKB-KW"/>
</dbReference>
<dbReference type="InterPro" id="IPR036388">
    <property type="entry name" value="WH-like_DNA-bd_sf"/>
</dbReference>
<gene>
    <name evidence="9" type="ORF">ISALK_05320</name>
</gene>
<dbReference type="NCBIfam" id="TIGR02937">
    <property type="entry name" value="sigma70-ECF"/>
    <property type="match status" value="1"/>
</dbReference>
<sequence length="192" mass="22297">MNIEEARLIKQSQQGDMNSFEKLILRYQDQAYRTAYGMLGNAEDAKDATQESFIKMYKSLNKFKLQSSFSTWMYRIVHNTCLDILRKRKRREEVPMETKNSSESEGYEIPLKDTGDGPEELLEYQFVKGEVEKGILELPVEYQGVIVLRDIEGLSYEKIAEVLDISQGTVKSRLNRGRKQLRNNLSDLLQND</sequence>
<organism evidence="9 10">
    <name type="scientific">Isachenkonia alkalipeptolytica</name>
    <dbReference type="NCBI Taxonomy" id="2565777"/>
    <lineage>
        <taxon>Bacteria</taxon>
        <taxon>Bacillati</taxon>
        <taxon>Bacillota</taxon>
        <taxon>Clostridia</taxon>
        <taxon>Eubacteriales</taxon>
        <taxon>Clostridiaceae</taxon>
        <taxon>Isachenkonia</taxon>
    </lineage>
</organism>
<evidence type="ECO:0000256" key="1">
    <source>
        <dbReference type="ARBA" id="ARBA00010641"/>
    </source>
</evidence>
<evidence type="ECO:0000259" key="8">
    <source>
        <dbReference type="Pfam" id="PF08281"/>
    </source>
</evidence>
<evidence type="ECO:0000256" key="2">
    <source>
        <dbReference type="ARBA" id="ARBA00023015"/>
    </source>
</evidence>
<dbReference type="Gene3D" id="1.10.1740.10">
    <property type="match status" value="1"/>
</dbReference>
<dbReference type="SUPFAM" id="SSF88946">
    <property type="entry name" value="Sigma2 domain of RNA polymerase sigma factors"/>
    <property type="match status" value="1"/>
</dbReference>
<dbReference type="InterPro" id="IPR014284">
    <property type="entry name" value="RNA_pol_sigma-70_dom"/>
</dbReference>
<evidence type="ECO:0000313" key="9">
    <source>
        <dbReference type="EMBL" id="NBG87915.1"/>
    </source>
</evidence>
<feature type="domain" description="RNA polymerase sigma-70 region 2" evidence="7">
    <location>
        <begin position="23"/>
        <end position="91"/>
    </location>
</feature>
<name>A0AA44BE80_9CLOT</name>
<dbReference type="InterPro" id="IPR013324">
    <property type="entry name" value="RNA_pol_sigma_r3/r4-like"/>
</dbReference>
<dbReference type="Pfam" id="PF04542">
    <property type="entry name" value="Sigma70_r2"/>
    <property type="match status" value="1"/>
</dbReference>
<feature type="region of interest" description="Disordered" evidence="6">
    <location>
        <begin position="93"/>
        <end position="112"/>
    </location>
</feature>
<dbReference type="Gene3D" id="1.10.10.10">
    <property type="entry name" value="Winged helix-like DNA-binding domain superfamily/Winged helix DNA-binding domain"/>
    <property type="match status" value="1"/>
</dbReference>
<dbReference type="GO" id="GO:0003677">
    <property type="term" value="F:DNA binding"/>
    <property type="evidence" value="ECO:0007669"/>
    <property type="project" value="UniProtKB-KW"/>
</dbReference>